<proteinExistence type="predicted"/>
<dbReference type="Proteomes" id="UP000179251">
    <property type="component" value="Unassembled WGS sequence"/>
</dbReference>
<reference evidence="1 2" key="1">
    <citation type="journal article" date="2016" name="Nat. Commun.">
        <title>Thousands of microbial genomes shed light on interconnected biogeochemical processes in an aquifer system.</title>
        <authorList>
            <person name="Anantharaman K."/>
            <person name="Brown C.T."/>
            <person name="Hug L.A."/>
            <person name="Sharon I."/>
            <person name="Castelle C.J."/>
            <person name="Probst A.J."/>
            <person name="Thomas B.C."/>
            <person name="Singh A."/>
            <person name="Wilkins M.J."/>
            <person name="Karaoz U."/>
            <person name="Brodie E.L."/>
            <person name="Williams K.H."/>
            <person name="Hubbard S.S."/>
            <person name="Banfield J.F."/>
        </authorList>
    </citation>
    <scope>NUCLEOTIDE SEQUENCE [LARGE SCALE GENOMIC DNA]</scope>
</reference>
<dbReference type="EMBL" id="MFHD01000004">
    <property type="protein sequence ID" value="OGF63321.1"/>
    <property type="molecule type" value="Genomic_DNA"/>
</dbReference>
<evidence type="ECO:0000313" key="1">
    <source>
        <dbReference type="EMBL" id="OGF63321.1"/>
    </source>
</evidence>
<protein>
    <submittedName>
        <fullName evidence="1">Uncharacterized protein</fullName>
    </submittedName>
</protein>
<dbReference type="STRING" id="1798325.A2834_04460"/>
<gene>
    <name evidence="1" type="ORF">A2834_04460</name>
</gene>
<sequence length="66" mass="6935">MVRTIKSLELSDGDVVGMEFTDGTKIIVPKDVNAAILISRGGGVIRIDDHYGQMVVSVTGNAGVMS</sequence>
<comment type="caution">
    <text evidence="1">The sequence shown here is derived from an EMBL/GenBank/DDBJ whole genome shotgun (WGS) entry which is preliminary data.</text>
</comment>
<dbReference type="AlphaFoldDB" id="A0A1F5VK47"/>
<organism evidence="1 2">
    <name type="scientific">Candidatus Giovannonibacteria bacterium RIFCSPHIGHO2_01_FULL_45_23</name>
    <dbReference type="NCBI Taxonomy" id="1798325"/>
    <lineage>
        <taxon>Bacteria</taxon>
        <taxon>Candidatus Giovannoniibacteriota</taxon>
    </lineage>
</organism>
<evidence type="ECO:0000313" key="2">
    <source>
        <dbReference type="Proteomes" id="UP000179251"/>
    </source>
</evidence>
<accession>A0A1F5VK47</accession>
<name>A0A1F5VK47_9BACT</name>